<accession>A0A7C8IEY6</accession>
<sequence length="369" mass="40389">MPVTNKSYVGRLGKPKGSKNKKTLEKERLSTMAPLSGSMTPQSRGRRSEAGDPPPLGDDLGNDGLVASPSFSPNATNNAFVNPTLESLGMGAASQGGHVLPDAVMLEQIMLPDPPQSFLFSGFDEIAPQSPPSSSSRTRLYGDGSEENIMNSFIEFKDTSDIDMRGLLSPPPSLQSSHNRRSRPRDHEIALTGSHDYQSRRLSVSNDQCHCLQVHADLLCTLRQAGAKMERLDNLLRITDSAYPTLRASLQCSQCLHDGQVMQLCSMALKTLVGAIGTSFAPDIQVDARIGDHVLQQEDSAWVGSLLLTRNLSRFKSIVTIFKRRLDRSRIAGKCDRQEEEYMGQVVQAIDKSVDRISNHIRGTLNGVE</sequence>
<dbReference type="Proteomes" id="UP000481861">
    <property type="component" value="Unassembled WGS sequence"/>
</dbReference>
<organism evidence="2 3">
    <name type="scientific">Massariosphaeria phaeospora</name>
    <dbReference type="NCBI Taxonomy" id="100035"/>
    <lineage>
        <taxon>Eukaryota</taxon>
        <taxon>Fungi</taxon>
        <taxon>Dikarya</taxon>
        <taxon>Ascomycota</taxon>
        <taxon>Pezizomycotina</taxon>
        <taxon>Dothideomycetes</taxon>
        <taxon>Pleosporomycetidae</taxon>
        <taxon>Pleosporales</taxon>
        <taxon>Pleosporales incertae sedis</taxon>
        <taxon>Massariosphaeria</taxon>
    </lineage>
</organism>
<comment type="caution">
    <text evidence="2">The sequence shown here is derived from an EMBL/GenBank/DDBJ whole genome shotgun (WGS) entry which is preliminary data.</text>
</comment>
<gene>
    <name evidence="2" type="ORF">BDV95DRAFT_663218</name>
</gene>
<keyword evidence="3" id="KW-1185">Reference proteome</keyword>
<feature type="region of interest" description="Disordered" evidence="1">
    <location>
        <begin position="164"/>
        <end position="185"/>
    </location>
</feature>
<protein>
    <submittedName>
        <fullName evidence="2">Uncharacterized protein</fullName>
    </submittedName>
</protein>
<evidence type="ECO:0000313" key="2">
    <source>
        <dbReference type="EMBL" id="KAF2877957.1"/>
    </source>
</evidence>
<dbReference type="AlphaFoldDB" id="A0A7C8IEY6"/>
<dbReference type="OrthoDB" id="2328572at2759"/>
<name>A0A7C8IEY6_9PLEO</name>
<feature type="region of interest" description="Disordered" evidence="1">
    <location>
        <begin position="1"/>
        <end position="75"/>
    </location>
</feature>
<evidence type="ECO:0000256" key="1">
    <source>
        <dbReference type="SAM" id="MobiDB-lite"/>
    </source>
</evidence>
<proteinExistence type="predicted"/>
<reference evidence="2 3" key="1">
    <citation type="submission" date="2020-01" db="EMBL/GenBank/DDBJ databases">
        <authorList>
            <consortium name="DOE Joint Genome Institute"/>
            <person name="Haridas S."/>
            <person name="Albert R."/>
            <person name="Binder M."/>
            <person name="Bloem J."/>
            <person name="Labutti K."/>
            <person name="Salamov A."/>
            <person name="Andreopoulos B."/>
            <person name="Baker S.E."/>
            <person name="Barry K."/>
            <person name="Bills G."/>
            <person name="Bluhm B.H."/>
            <person name="Cannon C."/>
            <person name="Castanera R."/>
            <person name="Culley D.E."/>
            <person name="Daum C."/>
            <person name="Ezra D."/>
            <person name="Gonzalez J.B."/>
            <person name="Henrissat B."/>
            <person name="Kuo A."/>
            <person name="Liang C."/>
            <person name="Lipzen A."/>
            <person name="Lutzoni F."/>
            <person name="Magnuson J."/>
            <person name="Mondo S."/>
            <person name="Nolan M."/>
            <person name="Ohm R."/>
            <person name="Pangilinan J."/>
            <person name="Park H.-J.H."/>
            <person name="Ramirez L."/>
            <person name="Alfaro M."/>
            <person name="Sun H."/>
            <person name="Tritt A."/>
            <person name="Yoshinaga Y."/>
            <person name="Zwiers L.-H.L."/>
            <person name="Turgeon B.G."/>
            <person name="Goodwin S.B."/>
            <person name="Spatafora J.W."/>
            <person name="Crous P.W."/>
            <person name="Grigoriev I.V."/>
        </authorList>
    </citation>
    <scope>NUCLEOTIDE SEQUENCE [LARGE SCALE GENOMIC DNA]</scope>
    <source>
        <strain evidence="2 3">CBS 611.86</strain>
    </source>
</reference>
<evidence type="ECO:0000313" key="3">
    <source>
        <dbReference type="Proteomes" id="UP000481861"/>
    </source>
</evidence>
<dbReference type="EMBL" id="JAADJZ010000001">
    <property type="protein sequence ID" value="KAF2877957.1"/>
    <property type="molecule type" value="Genomic_DNA"/>
</dbReference>